<reference evidence="3" key="1">
    <citation type="submission" date="2011-04" db="EMBL/GenBank/DDBJ databases">
        <title>Complete sequence of Cellvibrio gilvus ATCC 13127.</title>
        <authorList>
            <person name="Lucas S."/>
            <person name="Han J."/>
            <person name="Lapidus A."/>
            <person name="Cheng J.-F."/>
            <person name="Goodwin L."/>
            <person name="Pitluck S."/>
            <person name="Peters L."/>
            <person name="Munk A."/>
            <person name="Detter J.C."/>
            <person name="Han C."/>
            <person name="Tapia R."/>
            <person name="Land M."/>
            <person name="Hauser L."/>
            <person name="Kyrpides N."/>
            <person name="Ivanova N."/>
            <person name="Ovchinnikova G."/>
            <person name="Pagani I."/>
            <person name="Mead D."/>
            <person name="Brumm P."/>
            <person name="Woyke T."/>
        </authorList>
    </citation>
    <scope>NUCLEOTIDE SEQUENCE [LARGE SCALE GENOMIC DNA]</scope>
    <source>
        <strain evidence="3">ATCC 13127 / NRRL B-14078</strain>
    </source>
</reference>
<dbReference type="AlphaFoldDB" id="F8A739"/>
<dbReference type="SUPFAM" id="SSF55729">
    <property type="entry name" value="Acyl-CoA N-acyltransferases (Nat)"/>
    <property type="match status" value="2"/>
</dbReference>
<protein>
    <submittedName>
        <fullName evidence="2">GCN5-related N-acetyltransferase</fullName>
    </submittedName>
</protein>
<keyword evidence="3" id="KW-1185">Reference proteome</keyword>
<evidence type="ECO:0000313" key="2">
    <source>
        <dbReference type="EMBL" id="AEI13526.1"/>
    </source>
</evidence>
<feature type="domain" description="N-acetyltransferase" evidence="1">
    <location>
        <begin position="2"/>
        <end position="190"/>
    </location>
</feature>
<dbReference type="Pfam" id="PF00583">
    <property type="entry name" value="Acetyltransf_1"/>
    <property type="match status" value="1"/>
</dbReference>
<keyword evidence="2" id="KW-0808">Transferase</keyword>
<dbReference type="HOGENOM" id="CLU_043786_1_0_11"/>
<evidence type="ECO:0000259" key="1">
    <source>
        <dbReference type="PROSITE" id="PS51186"/>
    </source>
</evidence>
<dbReference type="EMBL" id="CP002665">
    <property type="protein sequence ID" value="AEI13526.1"/>
    <property type="molecule type" value="Genomic_DNA"/>
</dbReference>
<dbReference type="Proteomes" id="UP000000485">
    <property type="component" value="Chromosome"/>
</dbReference>
<dbReference type="KEGG" id="cga:Celgi_3034"/>
<proteinExistence type="predicted"/>
<dbReference type="InterPro" id="IPR016181">
    <property type="entry name" value="Acyl_CoA_acyltransferase"/>
</dbReference>
<dbReference type="RefSeq" id="WP_013885043.1">
    <property type="nucleotide sequence ID" value="NC_015671.1"/>
</dbReference>
<dbReference type="Gene3D" id="3.40.630.30">
    <property type="match status" value="1"/>
</dbReference>
<accession>F8A739</accession>
<dbReference type="STRING" id="593907.Celgi_3034"/>
<gene>
    <name evidence="2" type="ordered locus">Celgi_3034</name>
</gene>
<dbReference type="InterPro" id="IPR000182">
    <property type="entry name" value="GNAT_dom"/>
</dbReference>
<evidence type="ECO:0000313" key="3">
    <source>
        <dbReference type="Proteomes" id="UP000000485"/>
    </source>
</evidence>
<dbReference type="GO" id="GO:0016747">
    <property type="term" value="F:acyltransferase activity, transferring groups other than amino-acyl groups"/>
    <property type="evidence" value="ECO:0007669"/>
    <property type="project" value="InterPro"/>
</dbReference>
<dbReference type="PROSITE" id="PS51186">
    <property type="entry name" value="GNAT"/>
    <property type="match status" value="1"/>
</dbReference>
<name>F8A739_CELGA</name>
<organism evidence="2 3">
    <name type="scientific">Cellulomonas gilvus (strain ATCC 13127 / NRRL B-14078)</name>
    <name type="common">Cellvibrio gilvus</name>
    <dbReference type="NCBI Taxonomy" id="593907"/>
    <lineage>
        <taxon>Bacteria</taxon>
        <taxon>Bacillati</taxon>
        <taxon>Actinomycetota</taxon>
        <taxon>Actinomycetes</taxon>
        <taxon>Micrococcales</taxon>
        <taxon>Cellulomonadaceae</taxon>
        <taxon>Cellulomonas</taxon>
    </lineage>
</organism>
<dbReference type="eggNOG" id="COG0456">
    <property type="taxonomic scope" value="Bacteria"/>
</dbReference>
<sequence>MTTVRRVLPTATATEPAAALLRGYVDAHNEISLHTWGDDDYVRTPQEVHGATRDDAYEKVVRLVALDDDAPDEPEPDAVHGLGIVVLPMQDNTAWAYVGAEVRPGRRGRGVGTALYGAALEIARAHGRTTLMAETDHAAEPAPGAASLAAPTGSGRVPADDAGARFLTARGWQLEQVARRSIVRLPLDADEVERARAESAAIAGPEYRTVGWEGPVPPRWRAGMAALFTVMSDGVPLAGLEYEQERWDDERVRLRDDEHARRGIVDWTTAVEHVPSGTLVGYTVLQAIPPAVHYVHQEDTLVVPGHRGRRLGMLLKATNLQRLAAARPQTRRVGTWNAEENDHMLAINIALGFRPAGCSGEWQLRLGDAAPGDVARP</sequence>